<protein>
    <submittedName>
        <fullName evidence="1">Uncharacterized protein</fullName>
    </submittedName>
</protein>
<dbReference type="EMBL" id="LT906439">
    <property type="protein sequence ID" value="SNU88707.1"/>
    <property type="molecule type" value="Genomic_DNA"/>
</dbReference>
<dbReference type="Proteomes" id="UP000215185">
    <property type="component" value="Chromosome 1"/>
</dbReference>
<dbReference type="AlphaFoldDB" id="A0A239STI3"/>
<proteinExistence type="predicted"/>
<dbReference type="RefSeq" id="WP_018374379.1">
    <property type="nucleotide sequence ID" value="NZ_LT906439.1"/>
</dbReference>
<gene>
    <name evidence="1" type="ORF">SAMEA4412692_01195</name>
</gene>
<sequence length="124" mass="14593">MNELQVTLDYQKGCIVHDIEISVPYYFIATRGKEADIYSLEHLFQITLGRRVAECDLEYLSGKYRSIVKVYLNSVLRELSQISQHWKCSMVTMNIQSSILRQRMAEICGFDRRYTYLKLANKEI</sequence>
<evidence type="ECO:0000313" key="1">
    <source>
        <dbReference type="EMBL" id="SNU88707.1"/>
    </source>
</evidence>
<evidence type="ECO:0000313" key="2">
    <source>
        <dbReference type="Proteomes" id="UP000215185"/>
    </source>
</evidence>
<reference evidence="1 2" key="1">
    <citation type="submission" date="2017-06" db="EMBL/GenBank/DDBJ databases">
        <authorList>
            <consortium name="Pathogen Informatics"/>
        </authorList>
    </citation>
    <scope>NUCLEOTIDE SEQUENCE [LARGE SCALE GENOMIC DNA]</scope>
    <source>
        <strain evidence="1 2">NCTC13788</strain>
    </source>
</reference>
<name>A0A239STI3_9STRE</name>
<keyword evidence="2" id="KW-1185">Reference proteome</keyword>
<dbReference type="KEGG" id="smen:SAMEA4412692_1195"/>
<dbReference type="STRING" id="1123308.GCA_000380085_01836"/>
<accession>A0A239STI3</accession>
<organism evidence="1 2">
    <name type="scientific">Streptococcus merionis</name>
    <dbReference type="NCBI Taxonomy" id="400065"/>
    <lineage>
        <taxon>Bacteria</taxon>
        <taxon>Bacillati</taxon>
        <taxon>Bacillota</taxon>
        <taxon>Bacilli</taxon>
        <taxon>Lactobacillales</taxon>
        <taxon>Streptococcaceae</taxon>
        <taxon>Streptococcus</taxon>
    </lineage>
</organism>